<evidence type="ECO:0000313" key="2">
    <source>
        <dbReference type="EMBL" id="MXU91142.1"/>
    </source>
</evidence>
<evidence type="ECO:0000256" key="1">
    <source>
        <dbReference type="SAM" id="SignalP"/>
    </source>
</evidence>
<proteinExistence type="predicted"/>
<sequence>MIITIVIIIIIIVVMKGQSTGRRPHTLGADFVQCWLPARRLGSNHALGHHNLARTGNQLLDAGIHVHFILRTPVKYVPRLTTIGLIHVGIDTGLRPSFPEILQSGRFVGGLRHVVFGHVL</sequence>
<feature type="signal peptide" evidence="1">
    <location>
        <begin position="1"/>
        <end position="17"/>
    </location>
</feature>
<keyword evidence="1" id="KW-0732">Signal</keyword>
<dbReference type="AlphaFoldDB" id="A0A6B0UN45"/>
<accession>A0A6B0UN45</accession>
<dbReference type="EMBL" id="GIFC01009059">
    <property type="protein sequence ID" value="MXU91142.1"/>
    <property type="molecule type" value="Transcribed_RNA"/>
</dbReference>
<reference evidence="2" key="1">
    <citation type="submission" date="2019-12" db="EMBL/GenBank/DDBJ databases">
        <title>An insight into the sialome of adult female Ixodes ricinus ticks feeding for 6 days.</title>
        <authorList>
            <person name="Perner J."/>
            <person name="Ribeiro J.M.C."/>
        </authorList>
    </citation>
    <scope>NUCLEOTIDE SEQUENCE</scope>
    <source>
        <strain evidence="2">Semi-engorged</strain>
        <tissue evidence="2">Salivary glands</tissue>
    </source>
</reference>
<organism evidence="2">
    <name type="scientific">Ixodes ricinus</name>
    <name type="common">Common tick</name>
    <name type="synonym">Acarus ricinus</name>
    <dbReference type="NCBI Taxonomy" id="34613"/>
    <lineage>
        <taxon>Eukaryota</taxon>
        <taxon>Metazoa</taxon>
        <taxon>Ecdysozoa</taxon>
        <taxon>Arthropoda</taxon>
        <taxon>Chelicerata</taxon>
        <taxon>Arachnida</taxon>
        <taxon>Acari</taxon>
        <taxon>Parasitiformes</taxon>
        <taxon>Ixodida</taxon>
        <taxon>Ixodoidea</taxon>
        <taxon>Ixodidae</taxon>
        <taxon>Ixodinae</taxon>
        <taxon>Ixodes</taxon>
    </lineage>
</organism>
<name>A0A6B0UN45_IXORI</name>
<feature type="chain" id="PRO_5025647285" evidence="1">
    <location>
        <begin position="18"/>
        <end position="120"/>
    </location>
</feature>
<protein>
    <submittedName>
        <fullName evidence="2">Putative secreted protein</fullName>
    </submittedName>
</protein>